<dbReference type="Proteomes" id="UP000292402">
    <property type="component" value="Unassembled WGS sequence"/>
</dbReference>
<evidence type="ECO:0000256" key="1">
    <source>
        <dbReference type="SAM" id="MobiDB-lite"/>
    </source>
</evidence>
<proteinExistence type="predicted"/>
<dbReference type="AlphaFoldDB" id="A0A4Q4MGK4"/>
<feature type="region of interest" description="Disordered" evidence="1">
    <location>
        <begin position="1"/>
        <end position="38"/>
    </location>
</feature>
<dbReference type="EMBL" id="PDXA01000017">
    <property type="protein sequence ID" value="RYN50868.1"/>
    <property type="molecule type" value="Genomic_DNA"/>
</dbReference>
<evidence type="ECO:0008006" key="4">
    <source>
        <dbReference type="Google" id="ProtNLM"/>
    </source>
</evidence>
<evidence type="ECO:0000313" key="2">
    <source>
        <dbReference type="EMBL" id="RYN50868.1"/>
    </source>
</evidence>
<sequence>MGIFRRSMSSSSAQSSRPSTINSSASDTASSRTSMDSTFEEHDVADSMATIKQLPTPARKTPILSLPLELIQQVNTYLDTSSAAAFCLSSRYVYYALGTEVLSRHVEGSKNRFEKRKTIEAVVERAFPGHWFCAWCDRFHAWSAEDGPKSQHPGGKRDCADFNSYLDAGNGYKLRYHHVRLAINRASWGDEHGIPLSAFTYEKKEMARISRTPVPTKLSLSARIVQGHFLLHSSYAIILPAFTTRNRNLLKSLWPLLPHIVTGHRDTPNGHTGLMAAIDNVIRRGWKYQFTQNCSTCATDWSVTTQDFSHATGGQVRLVVQSWRDLGTGRTPFETGWRSHGVGSGDDSGANTCLVRLTSLPAGSVRRAFEAACIDHISDEADVADVAAKNPSKSRIYRSFMKRTMSEEDDSAIRRSSARPRYWRTREENEEVARKYEEDRRDVARNVAEELVRLDAQRGRGLV</sequence>
<reference evidence="3" key="1">
    <citation type="journal article" date="2019" name="bioRxiv">
        <title>Genomics, evolutionary history and diagnostics of the Alternaria alternata species group including apple and Asian pear pathotypes.</title>
        <authorList>
            <person name="Armitage A.D."/>
            <person name="Cockerton H.M."/>
            <person name="Sreenivasaprasad S."/>
            <person name="Woodhall J.W."/>
            <person name="Lane C.R."/>
            <person name="Harrison R.J."/>
            <person name="Clarkson J.P."/>
        </authorList>
    </citation>
    <scope>NUCLEOTIDE SEQUENCE [LARGE SCALE GENOMIC DNA]</scope>
    <source>
        <strain evidence="3">FERA 1082</strain>
    </source>
</reference>
<gene>
    <name evidence="2" type="ORF">AA0114_g5953</name>
</gene>
<feature type="compositionally biased region" description="Low complexity" evidence="1">
    <location>
        <begin position="1"/>
        <end position="37"/>
    </location>
</feature>
<organism evidence="2 3">
    <name type="scientific">Alternaria tenuissima</name>
    <dbReference type="NCBI Taxonomy" id="119927"/>
    <lineage>
        <taxon>Eukaryota</taxon>
        <taxon>Fungi</taxon>
        <taxon>Dikarya</taxon>
        <taxon>Ascomycota</taxon>
        <taxon>Pezizomycotina</taxon>
        <taxon>Dothideomycetes</taxon>
        <taxon>Pleosporomycetidae</taxon>
        <taxon>Pleosporales</taxon>
        <taxon>Pleosporineae</taxon>
        <taxon>Pleosporaceae</taxon>
        <taxon>Alternaria</taxon>
        <taxon>Alternaria sect. Alternaria</taxon>
        <taxon>Alternaria alternata complex</taxon>
    </lineage>
</organism>
<accession>A0A4Q4MGK4</accession>
<protein>
    <recommendedName>
        <fullName evidence="4">F-box domain-containing protein</fullName>
    </recommendedName>
</protein>
<comment type="caution">
    <text evidence="2">The sequence shown here is derived from an EMBL/GenBank/DDBJ whole genome shotgun (WGS) entry which is preliminary data.</text>
</comment>
<name>A0A4Q4MGK4_9PLEO</name>
<evidence type="ECO:0000313" key="3">
    <source>
        <dbReference type="Proteomes" id="UP000292402"/>
    </source>
</evidence>